<proteinExistence type="predicted"/>
<gene>
    <name evidence="1" type="ORF">O181_058702</name>
</gene>
<dbReference type="Proteomes" id="UP000765509">
    <property type="component" value="Unassembled WGS sequence"/>
</dbReference>
<dbReference type="AlphaFoldDB" id="A0A9Q3EKA6"/>
<comment type="caution">
    <text evidence="1">The sequence shown here is derived from an EMBL/GenBank/DDBJ whole genome shotgun (WGS) entry which is preliminary data.</text>
</comment>
<keyword evidence="2" id="KW-1185">Reference proteome</keyword>
<evidence type="ECO:0000313" key="2">
    <source>
        <dbReference type="Proteomes" id="UP000765509"/>
    </source>
</evidence>
<evidence type="ECO:0000313" key="1">
    <source>
        <dbReference type="EMBL" id="MBW0518987.1"/>
    </source>
</evidence>
<name>A0A9Q3EKA6_9BASI</name>
<sequence>MLYSLETMKTTHPALLWTISSRISLQPQESSSCPSLHPLHLLEGLWQKFTSTSNVQFAPTQHNLNRHTRACRLPAYEPPPPFPAPGDINAKLAYQYPRGIVPPPEEPLLDYMVGWLTQKGKRTMAQKTHLRLSWPAKVHYWTRSFPVAG</sequence>
<accession>A0A9Q3EKA6</accession>
<organism evidence="1 2">
    <name type="scientific">Austropuccinia psidii MF-1</name>
    <dbReference type="NCBI Taxonomy" id="1389203"/>
    <lineage>
        <taxon>Eukaryota</taxon>
        <taxon>Fungi</taxon>
        <taxon>Dikarya</taxon>
        <taxon>Basidiomycota</taxon>
        <taxon>Pucciniomycotina</taxon>
        <taxon>Pucciniomycetes</taxon>
        <taxon>Pucciniales</taxon>
        <taxon>Sphaerophragmiaceae</taxon>
        <taxon>Austropuccinia</taxon>
    </lineage>
</organism>
<reference evidence="1" key="1">
    <citation type="submission" date="2021-03" db="EMBL/GenBank/DDBJ databases">
        <title>Draft genome sequence of rust myrtle Austropuccinia psidii MF-1, a brazilian biotype.</title>
        <authorList>
            <person name="Quecine M.C."/>
            <person name="Pachon D.M.R."/>
            <person name="Bonatelli M.L."/>
            <person name="Correr F.H."/>
            <person name="Franceschini L.M."/>
            <person name="Leite T.F."/>
            <person name="Margarido G.R.A."/>
            <person name="Almeida C.A."/>
            <person name="Ferrarezi J.A."/>
            <person name="Labate C.A."/>
        </authorList>
    </citation>
    <scope>NUCLEOTIDE SEQUENCE</scope>
    <source>
        <strain evidence="1">MF-1</strain>
    </source>
</reference>
<dbReference type="EMBL" id="AVOT02027023">
    <property type="protein sequence ID" value="MBW0518987.1"/>
    <property type="molecule type" value="Genomic_DNA"/>
</dbReference>
<protein>
    <submittedName>
        <fullName evidence="1">Uncharacterized protein</fullName>
    </submittedName>
</protein>